<keyword evidence="2" id="KW-1185">Reference proteome</keyword>
<comment type="caution">
    <text evidence="1">The sequence shown here is derived from an EMBL/GenBank/DDBJ whole genome shotgun (WGS) entry which is preliminary data.</text>
</comment>
<gene>
    <name evidence="1" type="ORF">V1477_006583</name>
</gene>
<name>A0ABD2CJ90_VESMC</name>
<dbReference type="EMBL" id="JAYRBN010000046">
    <property type="protein sequence ID" value="KAL2745166.1"/>
    <property type="molecule type" value="Genomic_DNA"/>
</dbReference>
<dbReference type="Proteomes" id="UP001607303">
    <property type="component" value="Unassembled WGS sequence"/>
</dbReference>
<evidence type="ECO:0000313" key="2">
    <source>
        <dbReference type="Proteomes" id="UP001607303"/>
    </source>
</evidence>
<dbReference type="AlphaFoldDB" id="A0ABD2CJ90"/>
<proteinExistence type="predicted"/>
<sequence length="149" mass="16787">MKSLYQINHKVGEFNQDTISLRAANVISHFFKKWIHQLSNNGLVQRVYHPKKELSAIKLFRRLLSRWWPSSQDLEDFSEKRKARRGRAVAMLYILASVNNQQSAVAAAMAAPTMANTIDGNGNTPGYPGPSPFGLTSRETACEDRRIAL</sequence>
<evidence type="ECO:0000313" key="1">
    <source>
        <dbReference type="EMBL" id="KAL2745166.1"/>
    </source>
</evidence>
<reference evidence="1 2" key="1">
    <citation type="journal article" date="2024" name="Ann. Entomol. Soc. Am.">
        <title>Genomic analyses of the southern and eastern yellowjacket wasps (Hymenoptera: Vespidae) reveal evolutionary signatures of social life.</title>
        <authorList>
            <person name="Catto M.A."/>
            <person name="Caine P.B."/>
            <person name="Orr S.E."/>
            <person name="Hunt B.G."/>
            <person name="Goodisman M.A.D."/>
        </authorList>
    </citation>
    <scope>NUCLEOTIDE SEQUENCE [LARGE SCALE GENOMIC DNA]</scope>
    <source>
        <strain evidence="1">232</strain>
        <tissue evidence="1">Head and thorax</tissue>
    </source>
</reference>
<organism evidence="1 2">
    <name type="scientific">Vespula maculifrons</name>
    <name type="common">Eastern yellow jacket</name>
    <name type="synonym">Wasp</name>
    <dbReference type="NCBI Taxonomy" id="7453"/>
    <lineage>
        <taxon>Eukaryota</taxon>
        <taxon>Metazoa</taxon>
        <taxon>Ecdysozoa</taxon>
        <taxon>Arthropoda</taxon>
        <taxon>Hexapoda</taxon>
        <taxon>Insecta</taxon>
        <taxon>Pterygota</taxon>
        <taxon>Neoptera</taxon>
        <taxon>Endopterygota</taxon>
        <taxon>Hymenoptera</taxon>
        <taxon>Apocrita</taxon>
        <taxon>Aculeata</taxon>
        <taxon>Vespoidea</taxon>
        <taxon>Vespidae</taxon>
        <taxon>Vespinae</taxon>
        <taxon>Vespula</taxon>
    </lineage>
</organism>
<accession>A0ABD2CJ90</accession>
<protein>
    <submittedName>
        <fullName evidence="1">Uncharacterized protein</fullName>
    </submittedName>
</protein>